<dbReference type="FunCoup" id="A0A6P8YAM0">
    <property type="interactions" value="3"/>
</dbReference>
<dbReference type="Proteomes" id="UP000515158">
    <property type="component" value="Unplaced"/>
</dbReference>
<dbReference type="OrthoDB" id="10013535at2759"/>
<feature type="region of interest" description="Disordered" evidence="1">
    <location>
        <begin position="68"/>
        <end position="93"/>
    </location>
</feature>
<organism evidence="3">
    <name type="scientific">Thrips palmi</name>
    <name type="common">Melon thrips</name>
    <dbReference type="NCBI Taxonomy" id="161013"/>
    <lineage>
        <taxon>Eukaryota</taxon>
        <taxon>Metazoa</taxon>
        <taxon>Ecdysozoa</taxon>
        <taxon>Arthropoda</taxon>
        <taxon>Hexapoda</taxon>
        <taxon>Insecta</taxon>
        <taxon>Pterygota</taxon>
        <taxon>Neoptera</taxon>
        <taxon>Paraneoptera</taxon>
        <taxon>Thysanoptera</taxon>
        <taxon>Terebrantia</taxon>
        <taxon>Thripoidea</taxon>
        <taxon>Thripidae</taxon>
        <taxon>Thrips</taxon>
    </lineage>
</organism>
<keyword evidence="2" id="KW-1185">Reference proteome</keyword>
<dbReference type="GeneID" id="117640907"/>
<accession>A0A6P8YAM0</accession>
<evidence type="ECO:0000313" key="2">
    <source>
        <dbReference type="Proteomes" id="UP000515158"/>
    </source>
</evidence>
<dbReference type="AlphaFoldDB" id="A0A6P8YAM0"/>
<gene>
    <name evidence="3" type="primary">LOC117640907</name>
</gene>
<name>A0A6P8YAM0_THRPL</name>
<dbReference type="Pfam" id="PF12494">
    <property type="entry name" value="DUF3695"/>
    <property type="match status" value="1"/>
</dbReference>
<dbReference type="KEGG" id="tpal:117640907"/>
<reference evidence="3" key="1">
    <citation type="submission" date="2025-08" db="UniProtKB">
        <authorList>
            <consortium name="RefSeq"/>
        </authorList>
    </citation>
    <scope>IDENTIFICATION</scope>
    <source>
        <tissue evidence="3">Total insect</tissue>
    </source>
</reference>
<proteinExistence type="predicted"/>
<sequence>MPVVCGERLVRNHGPFPLIQSEGYWKQLPDTRTVHVPPPAPDGPCPPPLDADQVQALLRHQEYLRLQQARGRARKEDGADKDESGVLPVGQTIVDPTASPRWADCLSPWERLNTHHTLASVRRHAQMHRAYEPRDQLDYALSSAYHHDSSLWADGRDVCLQPETLGRPTWRVLRNLRVLPEDPVEDRGHPLRQSGLSSKVSVHSVKLAISGNHMSQTNAGFSRKVDGTFYS</sequence>
<dbReference type="InParanoid" id="A0A6P8YAM0"/>
<dbReference type="InterPro" id="IPR022179">
    <property type="entry name" value="CFAP276"/>
</dbReference>
<evidence type="ECO:0000313" key="3">
    <source>
        <dbReference type="RefSeq" id="XP_034233790.1"/>
    </source>
</evidence>
<protein>
    <submittedName>
        <fullName evidence="3">Uncharacterized protein C1orf194 homolog</fullName>
    </submittedName>
</protein>
<evidence type="ECO:0000256" key="1">
    <source>
        <dbReference type="SAM" id="MobiDB-lite"/>
    </source>
</evidence>
<feature type="compositionally biased region" description="Basic and acidic residues" evidence="1">
    <location>
        <begin position="74"/>
        <end position="84"/>
    </location>
</feature>
<dbReference type="RefSeq" id="XP_034233790.1">
    <property type="nucleotide sequence ID" value="XM_034377899.1"/>
</dbReference>